<evidence type="ECO:0000256" key="1">
    <source>
        <dbReference type="SAM" id="MobiDB-lite"/>
    </source>
</evidence>
<feature type="transmembrane region" description="Helical" evidence="2">
    <location>
        <begin position="287"/>
        <end position="309"/>
    </location>
</feature>
<keyword evidence="2" id="KW-0472">Membrane</keyword>
<feature type="transmembrane region" description="Helical" evidence="2">
    <location>
        <begin position="354"/>
        <end position="374"/>
    </location>
</feature>
<evidence type="ECO:0000256" key="2">
    <source>
        <dbReference type="SAM" id="Phobius"/>
    </source>
</evidence>
<dbReference type="InterPro" id="IPR011701">
    <property type="entry name" value="MFS"/>
</dbReference>
<dbReference type="EMBL" id="VENP01000028">
    <property type="protein sequence ID" value="TNU73962.1"/>
    <property type="molecule type" value="Genomic_DNA"/>
</dbReference>
<organism evidence="3 4">
    <name type="scientific">Miniimonas arenae</name>
    <dbReference type="NCBI Taxonomy" id="676201"/>
    <lineage>
        <taxon>Bacteria</taxon>
        <taxon>Bacillati</taxon>
        <taxon>Actinomycetota</taxon>
        <taxon>Actinomycetes</taxon>
        <taxon>Micrococcales</taxon>
        <taxon>Beutenbergiaceae</taxon>
        <taxon>Miniimonas</taxon>
    </lineage>
</organism>
<feature type="transmembrane region" description="Helical" evidence="2">
    <location>
        <begin position="165"/>
        <end position="185"/>
    </location>
</feature>
<name>A0A5C5BB06_9MICO</name>
<keyword evidence="4" id="KW-1185">Reference proteome</keyword>
<comment type="caution">
    <text evidence="3">The sequence shown here is derived from an EMBL/GenBank/DDBJ whole genome shotgun (WGS) entry which is preliminary data.</text>
</comment>
<feature type="transmembrane region" description="Helical" evidence="2">
    <location>
        <begin position="380"/>
        <end position="403"/>
    </location>
</feature>
<feature type="transmembrane region" description="Helical" evidence="2">
    <location>
        <begin position="191"/>
        <end position="208"/>
    </location>
</feature>
<dbReference type="AlphaFoldDB" id="A0A5C5BB06"/>
<feature type="transmembrane region" description="Helical" evidence="2">
    <location>
        <begin position="321"/>
        <end position="342"/>
    </location>
</feature>
<evidence type="ECO:0000313" key="3">
    <source>
        <dbReference type="EMBL" id="TNU73962.1"/>
    </source>
</evidence>
<dbReference type="InterPro" id="IPR036259">
    <property type="entry name" value="MFS_trans_sf"/>
</dbReference>
<dbReference type="Gene3D" id="1.20.1250.20">
    <property type="entry name" value="MFS general substrate transporter like domains"/>
    <property type="match status" value="2"/>
</dbReference>
<feature type="transmembrane region" description="Helical" evidence="2">
    <location>
        <begin position="441"/>
        <end position="462"/>
    </location>
</feature>
<dbReference type="Pfam" id="PF07690">
    <property type="entry name" value="MFS_1"/>
    <property type="match status" value="1"/>
</dbReference>
<dbReference type="GO" id="GO:0022857">
    <property type="term" value="F:transmembrane transporter activity"/>
    <property type="evidence" value="ECO:0007669"/>
    <property type="project" value="InterPro"/>
</dbReference>
<feature type="transmembrane region" description="Helical" evidence="2">
    <location>
        <begin position="415"/>
        <end position="435"/>
    </location>
</feature>
<reference evidence="3 4" key="1">
    <citation type="submission" date="2019-06" db="EMBL/GenBank/DDBJ databases">
        <title>Draft genome sequence of Miniimonas arenae KCTC 19750T isolated from sea sand.</title>
        <authorList>
            <person name="Park S.-J."/>
        </authorList>
    </citation>
    <scope>NUCLEOTIDE SEQUENCE [LARGE SCALE GENOMIC DNA]</scope>
    <source>
        <strain evidence="3 4">KCTC 19750</strain>
    </source>
</reference>
<dbReference type="PANTHER" id="PTHR23523:SF2">
    <property type="entry name" value="2-NITROIMIDAZOLE TRANSPORTER"/>
    <property type="match status" value="1"/>
</dbReference>
<accession>A0A5C5BB06</accession>
<evidence type="ECO:0000313" key="4">
    <source>
        <dbReference type="Proteomes" id="UP000313849"/>
    </source>
</evidence>
<dbReference type="InterPro" id="IPR052524">
    <property type="entry name" value="MFS_Cyanate_Porter"/>
</dbReference>
<feature type="transmembrane region" description="Helical" evidence="2">
    <location>
        <begin position="31"/>
        <end position="50"/>
    </location>
</feature>
<sequence length="486" mass="48941">MVGRARDAPAVSPADPGGVGVRRPEARRPDLVRAGTALLPFALVCLQLQIPTVALGPVIRTIQADVGLDSAAAGALTSIPVFCFALLTPFAARIVGWAGVNRSLVGASLLIGTGVLARSTGSVAALFAGSVLLGGAIAVANIAIPTLVTRRYRHRALLMNGVQTSATNVGSALAAAVSAPVVALLGWQVGLAVWSATSFLAALVWWWANRDAMARRRPLAPADLVGVPEVGATGEVAAGVVVAGPHAPDGEPTSGGSLAVAHQASGGGGRLAARPVPRAVSGLRVPIAWVLGFTFAMHGLCYFAVSSWLPTLLQERSGLTSGAAGACVSVFMALGIVGRLALPLLLRLPGTRLWMLMTLTTLGWLACVLLLAFAPTAWLAAVLVGGMAQGACFTVIVTFGVHVAADETQSRGIQAVLQTVGFAGAAVGPVLIGAVRDASGGWSAPLAIMVGVGCALVALGGVSSRLLVAHDAGAGDIASSSEPARR</sequence>
<gene>
    <name evidence="3" type="ORF">FH969_08550</name>
</gene>
<proteinExistence type="predicted"/>
<dbReference type="PANTHER" id="PTHR23523">
    <property type="match status" value="1"/>
</dbReference>
<dbReference type="Proteomes" id="UP000313849">
    <property type="component" value="Unassembled WGS sequence"/>
</dbReference>
<feature type="transmembrane region" description="Helical" evidence="2">
    <location>
        <begin position="123"/>
        <end position="144"/>
    </location>
</feature>
<feature type="transmembrane region" description="Helical" evidence="2">
    <location>
        <begin position="70"/>
        <end position="92"/>
    </location>
</feature>
<protein>
    <submittedName>
        <fullName evidence="3">MFS transporter</fullName>
    </submittedName>
</protein>
<feature type="region of interest" description="Disordered" evidence="1">
    <location>
        <begin position="1"/>
        <end position="23"/>
    </location>
</feature>
<feature type="transmembrane region" description="Helical" evidence="2">
    <location>
        <begin position="99"/>
        <end position="117"/>
    </location>
</feature>
<dbReference type="SUPFAM" id="SSF103473">
    <property type="entry name" value="MFS general substrate transporter"/>
    <property type="match status" value="1"/>
</dbReference>
<keyword evidence="2" id="KW-0812">Transmembrane</keyword>
<dbReference type="OrthoDB" id="5317164at2"/>
<keyword evidence="2" id="KW-1133">Transmembrane helix</keyword>